<evidence type="ECO:0008006" key="5">
    <source>
        <dbReference type="Google" id="ProtNLM"/>
    </source>
</evidence>
<evidence type="ECO:0000259" key="2">
    <source>
        <dbReference type="Pfam" id="PF13938"/>
    </source>
</evidence>
<dbReference type="RefSeq" id="WP_050355199.1">
    <property type="nucleotide sequence ID" value="NZ_LGSS01000006.1"/>
</dbReference>
<dbReference type="Pfam" id="PF13938">
    <property type="entry name" value="DUF4213"/>
    <property type="match status" value="1"/>
</dbReference>
<organism evidence="3 4">
    <name type="scientific">Gottschalkia purinilytica</name>
    <name type="common">Clostridium purinilyticum</name>
    <dbReference type="NCBI Taxonomy" id="1503"/>
    <lineage>
        <taxon>Bacteria</taxon>
        <taxon>Bacillati</taxon>
        <taxon>Bacillota</taxon>
        <taxon>Tissierellia</taxon>
        <taxon>Tissierellales</taxon>
        <taxon>Gottschalkiaceae</taxon>
        <taxon>Gottschalkia</taxon>
    </lineage>
</organism>
<sequence>MKNKILMKTIDNLYKSLGKDIENLTVERVVLGLFFSGVKLSNGKGGISYTPIKAIPEAVCCPSSAKAMPNSGKMAGKKVTYFLENMFSKNPLKKTLGIAVMNALSLTCWDMGKHEGLYSIEIDKDPINEVEIVEGSHTVVVGALLPYIKMLIKNNRKFSILELDPSTLKPRELEFYVPPDRASEVIPTADFVIITGTTLINDTLEGLLDLVKPSAKVIVVGPTVSMLPEAFYKMGVTHIGGVIVTKVDELLDVISEGGSGYHFFGKYAEKMIIKNNSNYKG</sequence>
<dbReference type="Gene3D" id="3.40.50.11590">
    <property type="match status" value="1"/>
</dbReference>
<dbReference type="InterPro" id="IPR007161">
    <property type="entry name" value="DUF364"/>
</dbReference>
<protein>
    <recommendedName>
        <fullName evidence="5">Fis family transcriptional regulator</fullName>
    </recommendedName>
</protein>
<dbReference type="Pfam" id="PF04016">
    <property type="entry name" value="DUF364"/>
    <property type="match status" value="1"/>
</dbReference>
<gene>
    <name evidence="3" type="ORF">CLPU_6c01720</name>
</gene>
<dbReference type="PATRIC" id="fig|1503.3.peg.2973"/>
<dbReference type="InterPro" id="IPR025251">
    <property type="entry name" value="DUF4213"/>
</dbReference>
<feature type="domain" description="Putative heavy-metal chelation" evidence="1">
    <location>
        <begin position="126"/>
        <end position="271"/>
    </location>
</feature>
<evidence type="ECO:0000313" key="3">
    <source>
        <dbReference type="EMBL" id="KNF08686.1"/>
    </source>
</evidence>
<dbReference type="OrthoDB" id="252759at2"/>
<dbReference type="AlphaFoldDB" id="A0A0L0WB08"/>
<keyword evidence="4" id="KW-1185">Reference proteome</keyword>
<accession>A0A0L0WB08</accession>
<proteinExistence type="predicted"/>
<evidence type="ECO:0000313" key="4">
    <source>
        <dbReference type="Proteomes" id="UP000037267"/>
    </source>
</evidence>
<feature type="domain" description="DUF4213" evidence="2">
    <location>
        <begin position="14"/>
        <end position="105"/>
    </location>
</feature>
<dbReference type="SUPFAM" id="SSF159713">
    <property type="entry name" value="Dhaf3308-like"/>
    <property type="match status" value="1"/>
</dbReference>
<dbReference type="Proteomes" id="UP000037267">
    <property type="component" value="Unassembled WGS sequence"/>
</dbReference>
<dbReference type="EMBL" id="LGSS01000006">
    <property type="protein sequence ID" value="KNF08686.1"/>
    <property type="molecule type" value="Genomic_DNA"/>
</dbReference>
<reference evidence="4" key="1">
    <citation type="submission" date="2015-07" db="EMBL/GenBank/DDBJ databases">
        <title>Draft genome sequence of the purine-degrading Gottschalkia purinilyticum DSM 1384 (formerly Clostridium purinilyticum).</title>
        <authorList>
            <person name="Poehlein A."/>
            <person name="Schiel-Bengelsdorf B."/>
            <person name="Bengelsdorf F.R."/>
            <person name="Daniel R."/>
            <person name="Duerre P."/>
        </authorList>
    </citation>
    <scope>NUCLEOTIDE SEQUENCE [LARGE SCALE GENOMIC DNA]</scope>
    <source>
        <strain evidence="4">DSM 1384</strain>
    </source>
</reference>
<name>A0A0L0WB08_GOTPU</name>
<dbReference type="STRING" id="1503.CLPU_6c01720"/>
<evidence type="ECO:0000259" key="1">
    <source>
        <dbReference type="Pfam" id="PF04016"/>
    </source>
</evidence>
<comment type="caution">
    <text evidence="3">The sequence shown here is derived from an EMBL/GenBank/DDBJ whole genome shotgun (WGS) entry which is preliminary data.</text>
</comment>